<dbReference type="InterPro" id="IPR051393">
    <property type="entry name" value="ABC_transporter_permease"/>
</dbReference>
<keyword evidence="10" id="KW-1185">Reference proteome</keyword>
<feature type="transmembrane region" description="Helical" evidence="7">
    <location>
        <begin position="263"/>
        <end position="285"/>
    </location>
</feature>
<dbReference type="Gene3D" id="1.10.3720.10">
    <property type="entry name" value="MetI-like"/>
    <property type="match status" value="1"/>
</dbReference>
<feature type="transmembrane region" description="Helical" evidence="7">
    <location>
        <begin position="109"/>
        <end position="130"/>
    </location>
</feature>
<evidence type="ECO:0000256" key="6">
    <source>
        <dbReference type="ARBA" id="ARBA00023136"/>
    </source>
</evidence>
<dbReference type="PROSITE" id="PS50928">
    <property type="entry name" value="ABC_TM1"/>
    <property type="match status" value="1"/>
</dbReference>
<keyword evidence="5 7" id="KW-1133">Transmembrane helix</keyword>
<evidence type="ECO:0000256" key="7">
    <source>
        <dbReference type="RuleBase" id="RU363032"/>
    </source>
</evidence>
<gene>
    <name evidence="9" type="ordered locus">Tsac_0496</name>
</gene>
<dbReference type="STRING" id="1094508.Tsac_0496"/>
<sequence>MKNNSKKYYLQQKAIPYLFILPNVLIFSTFVIIPAFFGVLYSFTNFDGLSMKFVGIKNYIALLDDTDFWNSIKLTIIFVVIVVPGIYVFSLFLGMILSKEFRTKGLFRAIFYWPTMISPIIAGLAWKWLLSENIGIVNYLLVLFGFHKIAWLTNSVNANISVVIATLWSRVGFYMVIFIAGIQSIPTSYYEAAYIDGANNFQAFFRITLPLLKPTSFLVIVLSVIDAFKSFPLVLSLTGGGPGTDTTYIVQYIYQTGFQKSELGYASAMSVILFIIIGFFTILQFRLNKGGAI</sequence>
<dbReference type="KEGG" id="tsh:Tsac_0496"/>
<dbReference type="BioCyc" id="TSAC1094508:GLMA-493-MONOMER"/>
<feature type="transmembrane region" description="Helical" evidence="7">
    <location>
        <begin position="74"/>
        <end position="97"/>
    </location>
</feature>
<feature type="domain" description="ABC transmembrane type-1" evidence="8">
    <location>
        <begin position="72"/>
        <end position="284"/>
    </location>
</feature>
<dbReference type="PANTHER" id="PTHR30193">
    <property type="entry name" value="ABC TRANSPORTER PERMEASE PROTEIN"/>
    <property type="match status" value="1"/>
</dbReference>
<dbReference type="InterPro" id="IPR000515">
    <property type="entry name" value="MetI-like"/>
</dbReference>
<name>I3VSM7_THESW</name>
<dbReference type="PANTHER" id="PTHR30193:SF37">
    <property type="entry name" value="INNER MEMBRANE ABC TRANSPORTER PERMEASE PROTEIN YCJO"/>
    <property type="match status" value="1"/>
</dbReference>
<evidence type="ECO:0000313" key="10">
    <source>
        <dbReference type="Proteomes" id="UP000006178"/>
    </source>
</evidence>
<accession>I3VSM7</accession>
<evidence type="ECO:0000256" key="1">
    <source>
        <dbReference type="ARBA" id="ARBA00004651"/>
    </source>
</evidence>
<keyword evidence="4 7" id="KW-0812">Transmembrane</keyword>
<feature type="transmembrane region" description="Helical" evidence="7">
    <location>
        <begin position="160"/>
        <end position="183"/>
    </location>
</feature>
<dbReference type="SUPFAM" id="SSF161098">
    <property type="entry name" value="MetI-like"/>
    <property type="match status" value="1"/>
</dbReference>
<dbReference type="PATRIC" id="fig|1094508.3.peg.500"/>
<evidence type="ECO:0000256" key="5">
    <source>
        <dbReference type="ARBA" id="ARBA00022989"/>
    </source>
</evidence>
<dbReference type="CDD" id="cd06261">
    <property type="entry name" value="TM_PBP2"/>
    <property type="match status" value="1"/>
</dbReference>
<reference evidence="9 10" key="1">
    <citation type="journal article" date="2014" name="Appl. Environ. Microbiol.">
        <title>Profile of Secreted Hydrolases, Associated Proteins, and SlpA in Thermoanaerobacterium saccharolyticum during the Degradation of Hemicellulose.</title>
        <authorList>
            <person name="Currie D.H."/>
            <person name="Guss A.M."/>
            <person name="Herring C.D."/>
            <person name="Giannone R.J."/>
            <person name="Johnson C.M."/>
            <person name="Lankford P.K."/>
            <person name="Brown S.D."/>
            <person name="Hettich R.L."/>
            <person name="Lynd L.R."/>
        </authorList>
    </citation>
    <scope>NUCLEOTIDE SEQUENCE [LARGE SCALE GENOMIC DNA]</scope>
    <source>
        <strain evidence="10">DSM 8691 / JW/SL-YS485</strain>
    </source>
</reference>
<keyword evidence="3" id="KW-1003">Cell membrane</keyword>
<dbReference type="SUPFAM" id="SSF160964">
    <property type="entry name" value="MalF N-terminal region-like"/>
    <property type="match status" value="1"/>
</dbReference>
<evidence type="ECO:0000256" key="4">
    <source>
        <dbReference type="ARBA" id="ARBA00022692"/>
    </source>
</evidence>
<keyword evidence="2 7" id="KW-0813">Transport</keyword>
<dbReference type="eggNOG" id="COG1175">
    <property type="taxonomic scope" value="Bacteria"/>
</dbReference>
<feature type="transmembrane region" description="Helical" evidence="7">
    <location>
        <begin position="136"/>
        <end position="153"/>
    </location>
</feature>
<dbReference type="InterPro" id="IPR035906">
    <property type="entry name" value="MetI-like_sf"/>
</dbReference>
<dbReference type="RefSeq" id="WP_014757441.1">
    <property type="nucleotide sequence ID" value="NC_017992.1"/>
</dbReference>
<dbReference type="AlphaFoldDB" id="I3VSM7"/>
<keyword evidence="6 7" id="KW-0472">Membrane</keyword>
<dbReference type="Pfam" id="PF00528">
    <property type="entry name" value="BPD_transp_1"/>
    <property type="match status" value="1"/>
</dbReference>
<evidence type="ECO:0000259" key="8">
    <source>
        <dbReference type="PROSITE" id="PS50928"/>
    </source>
</evidence>
<protein>
    <submittedName>
        <fullName evidence="9">ABC-type transporter, integral membrane subunit</fullName>
    </submittedName>
</protein>
<dbReference type="Proteomes" id="UP000006178">
    <property type="component" value="Chromosome"/>
</dbReference>
<dbReference type="EMBL" id="CP003184">
    <property type="protein sequence ID" value="AFK85522.1"/>
    <property type="molecule type" value="Genomic_DNA"/>
</dbReference>
<evidence type="ECO:0000256" key="3">
    <source>
        <dbReference type="ARBA" id="ARBA00022475"/>
    </source>
</evidence>
<evidence type="ECO:0000256" key="2">
    <source>
        <dbReference type="ARBA" id="ARBA00022448"/>
    </source>
</evidence>
<feature type="transmembrane region" description="Helical" evidence="7">
    <location>
        <begin position="20"/>
        <end position="43"/>
    </location>
</feature>
<dbReference type="GO" id="GO:0055085">
    <property type="term" value="P:transmembrane transport"/>
    <property type="evidence" value="ECO:0007669"/>
    <property type="project" value="InterPro"/>
</dbReference>
<feature type="transmembrane region" description="Helical" evidence="7">
    <location>
        <begin position="203"/>
        <end position="225"/>
    </location>
</feature>
<dbReference type="GO" id="GO:0005886">
    <property type="term" value="C:plasma membrane"/>
    <property type="evidence" value="ECO:0007669"/>
    <property type="project" value="UniProtKB-SubCell"/>
</dbReference>
<evidence type="ECO:0000313" key="9">
    <source>
        <dbReference type="EMBL" id="AFK85522.1"/>
    </source>
</evidence>
<comment type="subcellular location">
    <subcellularLocation>
        <location evidence="1 7">Cell membrane</location>
        <topology evidence="1 7">Multi-pass membrane protein</topology>
    </subcellularLocation>
</comment>
<organism evidence="9 10">
    <name type="scientific">Thermoanaerobacterium saccharolyticum (strain DSM 8691 / JW/SL-YS485)</name>
    <dbReference type="NCBI Taxonomy" id="1094508"/>
    <lineage>
        <taxon>Bacteria</taxon>
        <taxon>Bacillati</taxon>
        <taxon>Bacillota</taxon>
        <taxon>Clostridia</taxon>
        <taxon>Thermoanaerobacterales</taxon>
        <taxon>Thermoanaerobacteraceae</taxon>
        <taxon>Thermoanaerobacterium</taxon>
    </lineage>
</organism>
<proteinExistence type="inferred from homology"/>
<comment type="similarity">
    <text evidence="7">Belongs to the binding-protein-dependent transport system permease family.</text>
</comment>